<evidence type="ECO:0000313" key="2">
    <source>
        <dbReference type="Proteomes" id="UP001604336"/>
    </source>
</evidence>
<dbReference type="EMBL" id="JBFOLK010000013">
    <property type="protein sequence ID" value="KAL2466316.1"/>
    <property type="molecule type" value="Genomic_DNA"/>
</dbReference>
<sequence length="180" mass="20199">MVTSKNPSDNRINFEDFQELLTRPYVNPSCLLPSKPELNEFYLGPSFNDADSVGTTKEIFYRAKISDLLEIATRLPLYDPILFPIALSFWSCEYNTFIFPFGPISITLRDVGALVNLPPLGDTVSPAILIYSAAPKFEKKYTDFYSGMQELYNNSGGEPTHAESVAFLQRYGLSLVSTEN</sequence>
<dbReference type="AlphaFoldDB" id="A0ABD1PUU7"/>
<dbReference type="Proteomes" id="UP001604336">
    <property type="component" value="Unassembled WGS sequence"/>
</dbReference>
<keyword evidence="2" id="KW-1185">Reference proteome</keyword>
<evidence type="ECO:0000313" key="1">
    <source>
        <dbReference type="EMBL" id="KAL2466316.1"/>
    </source>
</evidence>
<organism evidence="1 2">
    <name type="scientific">Abeliophyllum distichum</name>
    <dbReference type="NCBI Taxonomy" id="126358"/>
    <lineage>
        <taxon>Eukaryota</taxon>
        <taxon>Viridiplantae</taxon>
        <taxon>Streptophyta</taxon>
        <taxon>Embryophyta</taxon>
        <taxon>Tracheophyta</taxon>
        <taxon>Spermatophyta</taxon>
        <taxon>Magnoliopsida</taxon>
        <taxon>eudicotyledons</taxon>
        <taxon>Gunneridae</taxon>
        <taxon>Pentapetalae</taxon>
        <taxon>asterids</taxon>
        <taxon>lamiids</taxon>
        <taxon>Lamiales</taxon>
        <taxon>Oleaceae</taxon>
        <taxon>Forsythieae</taxon>
        <taxon>Abeliophyllum</taxon>
    </lineage>
</organism>
<comment type="caution">
    <text evidence="1">The sequence shown here is derived from an EMBL/GenBank/DDBJ whole genome shotgun (WGS) entry which is preliminary data.</text>
</comment>
<accession>A0ABD1PUU7</accession>
<name>A0ABD1PUU7_9LAMI</name>
<reference evidence="2" key="1">
    <citation type="submission" date="2024-07" db="EMBL/GenBank/DDBJ databases">
        <title>Two chromosome-level genome assemblies of Korean endemic species Abeliophyllum distichum and Forsythia ovata (Oleaceae).</title>
        <authorList>
            <person name="Jang H."/>
        </authorList>
    </citation>
    <scope>NUCLEOTIDE SEQUENCE [LARGE SCALE GENOMIC DNA]</scope>
</reference>
<protein>
    <submittedName>
        <fullName evidence="1">Aminotransferase-like</fullName>
    </submittedName>
</protein>
<gene>
    <name evidence="1" type="ORF">Adt_42167</name>
</gene>
<proteinExistence type="predicted"/>